<dbReference type="PANTHER" id="PTHR32153">
    <property type="entry name" value="OJ000223_09.16 PROTEIN"/>
    <property type="match status" value="1"/>
</dbReference>
<keyword evidence="3" id="KW-1185">Reference proteome</keyword>
<feature type="domain" description="F-box" evidence="1">
    <location>
        <begin position="22"/>
        <end position="69"/>
    </location>
</feature>
<dbReference type="SUPFAM" id="SSF52047">
    <property type="entry name" value="RNI-like"/>
    <property type="match status" value="1"/>
</dbReference>
<protein>
    <recommendedName>
        <fullName evidence="1">F-box domain-containing protein</fullName>
    </recommendedName>
</protein>
<dbReference type="Pfam" id="PF24758">
    <property type="entry name" value="LRR_At5g56370"/>
    <property type="match status" value="1"/>
</dbReference>
<organism evidence="2 3">
    <name type="scientific">Eutrema salsugineum</name>
    <name type="common">Saltwater cress</name>
    <name type="synonym">Sisymbrium salsugineum</name>
    <dbReference type="NCBI Taxonomy" id="72664"/>
    <lineage>
        <taxon>Eukaryota</taxon>
        <taxon>Viridiplantae</taxon>
        <taxon>Streptophyta</taxon>
        <taxon>Embryophyta</taxon>
        <taxon>Tracheophyta</taxon>
        <taxon>Spermatophyta</taxon>
        <taxon>Magnoliopsida</taxon>
        <taxon>eudicotyledons</taxon>
        <taxon>Gunneridae</taxon>
        <taxon>Pentapetalae</taxon>
        <taxon>rosids</taxon>
        <taxon>malvids</taxon>
        <taxon>Brassicales</taxon>
        <taxon>Brassicaceae</taxon>
        <taxon>Eutremeae</taxon>
        <taxon>Eutrema</taxon>
    </lineage>
</organism>
<dbReference type="InterPro" id="IPR053781">
    <property type="entry name" value="F-box_AtFBL13-like"/>
</dbReference>
<dbReference type="Gramene" id="ESQ33321">
    <property type="protein sequence ID" value="ESQ33321"/>
    <property type="gene ID" value="EUTSA_v10022454mg"/>
</dbReference>
<dbReference type="OMA" id="GIFSCET"/>
<evidence type="ECO:0000313" key="3">
    <source>
        <dbReference type="Proteomes" id="UP000030689"/>
    </source>
</evidence>
<dbReference type="EMBL" id="KI517709">
    <property type="protein sequence ID" value="ESQ33321.1"/>
    <property type="molecule type" value="Genomic_DNA"/>
</dbReference>
<dbReference type="Proteomes" id="UP000030689">
    <property type="component" value="Unassembled WGS sequence"/>
</dbReference>
<proteinExistence type="predicted"/>
<dbReference type="InterPro" id="IPR044997">
    <property type="entry name" value="F-box_plant"/>
</dbReference>
<dbReference type="KEGG" id="eus:EUTSA_v10022454mg"/>
<gene>
    <name evidence="2" type="ORF">EUTSA_v10022454mg</name>
</gene>
<name>V4MNX6_EUTSA</name>
<sequence>MEISPLTSDAQEKSIVDAINTDDRISKLPNDLLVKILSRLSLKEAMRTSVLSNRWVHVWKDVSRLFFDLRKLAVIRPLWYHSTDHHAARSMTKVINDHHGHLEKCTIIYYPYQCEDGMVEAWIRSLIHVKHIKHLTLKNFICPFRPNPTITLDLPPESFSHPCLDSLTLSRYNIETSHAFDNCWNIKKLELTGISAGVGVFNVVLVSCPSLEVLVVDINCHKGRGLLKIENPNLKFLYLSCYNIDAIEVSSPNLDILTIGNLLCEKEKVVIASPRLQFYRNYWTTLYAHTSYSISCPDQEKKSIGHEFLMRRSRDFLSEFASMSVSVDLANAKEVEMLQEILAACPREMEKLDILFKKSNVPRKEFETSIGRTQKQFWEETKPFSHANFSAYTVRLSNFSGSKEEFTLASRLITQGMVGKTMLIKPSSFSPSNKLQIEGAVANLNELPKGHRELDIVMV</sequence>
<evidence type="ECO:0000259" key="1">
    <source>
        <dbReference type="PROSITE" id="PS50181"/>
    </source>
</evidence>
<dbReference type="Gene3D" id="3.80.10.10">
    <property type="entry name" value="Ribonuclease Inhibitor"/>
    <property type="match status" value="1"/>
</dbReference>
<dbReference type="InterPro" id="IPR036047">
    <property type="entry name" value="F-box-like_dom_sf"/>
</dbReference>
<dbReference type="OrthoDB" id="586691at2759"/>
<dbReference type="SUPFAM" id="SSF81383">
    <property type="entry name" value="F-box domain"/>
    <property type="match status" value="1"/>
</dbReference>
<dbReference type="PROSITE" id="PS50181">
    <property type="entry name" value="FBOX"/>
    <property type="match status" value="1"/>
</dbReference>
<accession>V4MNX6</accession>
<dbReference type="InterPro" id="IPR032675">
    <property type="entry name" value="LRR_dom_sf"/>
</dbReference>
<reference evidence="2 3" key="1">
    <citation type="journal article" date="2013" name="Front. Plant Sci.">
        <title>The Reference Genome of the Halophytic Plant Eutrema salsugineum.</title>
        <authorList>
            <person name="Yang R."/>
            <person name="Jarvis D.E."/>
            <person name="Chen H."/>
            <person name="Beilstein M.A."/>
            <person name="Grimwood J."/>
            <person name="Jenkins J."/>
            <person name="Shu S."/>
            <person name="Prochnik S."/>
            <person name="Xin M."/>
            <person name="Ma C."/>
            <person name="Schmutz J."/>
            <person name="Wing R.A."/>
            <person name="Mitchell-Olds T."/>
            <person name="Schumaker K.S."/>
            <person name="Wang X."/>
        </authorList>
    </citation>
    <scope>NUCLEOTIDE SEQUENCE [LARGE SCALE GENOMIC DNA]</scope>
</reference>
<dbReference type="CDD" id="cd22160">
    <property type="entry name" value="F-box_AtFBL13-like"/>
    <property type="match status" value="1"/>
</dbReference>
<dbReference type="Pfam" id="PF00646">
    <property type="entry name" value="F-box"/>
    <property type="match status" value="1"/>
</dbReference>
<dbReference type="AlphaFoldDB" id="V4MNX6"/>
<dbReference type="InterPro" id="IPR055411">
    <property type="entry name" value="LRR_FXL15/At3g58940/PEG3-like"/>
</dbReference>
<dbReference type="InterPro" id="IPR001810">
    <property type="entry name" value="F-box_dom"/>
</dbReference>
<evidence type="ECO:0000313" key="2">
    <source>
        <dbReference type="EMBL" id="ESQ33321.1"/>
    </source>
</evidence>
<dbReference type="Gene3D" id="1.20.1280.50">
    <property type="match status" value="1"/>
</dbReference>